<evidence type="ECO:0000313" key="2">
    <source>
        <dbReference type="Proteomes" id="UP000260828"/>
    </source>
</evidence>
<dbReference type="Proteomes" id="UP000260828">
    <property type="component" value="Unassembled WGS sequence"/>
</dbReference>
<sequence length="82" mass="9768">MNRDRSYYRKQRKRAIRRKEGILRRIGGEAYVCAWAHGTSGRFAKGKIHCSCWMCRRKSYDDPQLRDKRMAIDASEQLCEIE</sequence>
<gene>
    <name evidence="1" type="ORF">DXC40_18180</name>
</gene>
<evidence type="ECO:0000313" key="1">
    <source>
        <dbReference type="EMBL" id="RGE63984.1"/>
    </source>
</evidence>
<accession>A0A3E3IA91</accession>
<dbReference type="AlphaFoldDB" id="A0A3E3IA91"/>
<comment type="caution">
    <text evidence="1">The sequence shown here is derived from an EMBL/GenBank/DDBJ whole genome shotgun (WGS) entry which is preliminary data.</text>
</comment>
<reference evidence="1 2" key="1">
    <citation type="submission" date="2018-08" db="EMBL/GenBank/DDBJ databases">
        <title>A genome reference for cultivated species of the human gut microbiota.</title>
        <authorList>
            <person name="Zou Y."/>
            <person name="Xue W."/>
            <person name="Luo G."/>
        </authorList>
    </citation>
    <scope>NUCLEOTIDE SEQUENCE [LARGE SCALE GENOMIC DNA]</scope>
    <source>
        <strain evidence="1 2">TF05-12AC</strain>
    </source>
</reference>
<dbReference type="EMBL" id="QVME01000017">
    <property type="protein sequence ID" value="RGE63984.1"/>
    <property type="molecule type" value="Genomic_DNA"/>
</dbReference>
<name>A0A3E3IA91_9FIRM</name>
<dbReference type="RefSeq" id="WP_117547074.1">
    <property type="nucleotide sequence ID" value="NZ_QVME01000017.1"/>
</dbReference>
<organism evidence="1 2">
    <name type="scientific">Anaerotruncus colihominis</name>
    <dbReference type="NCBI Taxonomy" id="169435"/>
    <lineage>
        <taxon>Bacteria</taxon>
        <taxon>Bacillati</taxon>
        <taxon>Bacillota</taxon>
        <taxon>Clostridia</taxon>
        <taxon>Eubacteriales</taxon>
        <taxon>Oscillospiraceae</taxon>
        <taxon>Anaerotruncus</taxon>
    </lineage>
</organism>
<protein>
    <submittedName>
        <fullName evidence="1">Uncharacterized protein</fullName>
    </submittedName>
</protein>
<proteinExistence type="predicted"/>